<dbReference type="PROSITE" id="PS50157">
    <property type="entry name" value="ZINC_FINGER_C2H2_2"/>
    <property type="match status" value="1"/>
</dbReference>
<evidence type="ECO:0000259" key="1">
    <source>
        <dbReference type="PROSITE" id="PS50157"/>
    </source>
</evidence>
<dbReference type="Gene3D" id="3.30.160.60">
    <property type="entry name" value="Classic Zinc Finger"/>
    <property type="match status" value="1"/>
</dbReference>
<protein>
    <recommendedName>
        <fullName evidence="1">C2H2-type domain-containing protein</fullName>
    </recommendedName>
</protein>
<proteinExistence type="predicted"/>
<evidence type="ECO:0000313" key="3">
    <source>
        <dbReference type="Proteomes" id="UP000242705"/>
    </source>
</evidence>
<accession>A0A2T2WU12</accession>
<reference evidence="2 3" key="1">
    <citation type="journal article" date="2014" name="BMC Genomics">
        <title>Comparison of environmental and isolate Sulfobacillus genomes reveals diverse carbon, sulfur, nitrogen, and hydrogen metabolisms.</title>
        <authorList>
            <person name="Justice N.B."/>
            <person name="Norman A."/>
            <person name="Brown C.T."/>
            <person name="Singh A."/>
            <person name="Thomas B.C."/>
            <person name="Banfield J.F."/>
        </authorList>
    </citation>
    <scope>NUCLEOTIDE SEQUENCE [LARGE SCALE GENOMIC DNA]</scope>
    <source>
        <strain evidence="2">AMDSBA5</strain>
    </source>
</reference>
<dbReference type="SMART" id="SM00355">
    <property type="entry name" value="ZnF_C2H2"/>
    <property type="match status" value="3"/>
</dbReference>
<dbReference type="InterPro" id="IPR013087">
    <property type="entry name" value="Znf_C2H2_type"/>
</dbReference>
<organism evidence="2 3">
    <name type="scientific">Sulfobacillus thermosulfidooxidans</name>
    <dbReference type="NCBI Taxonomy" id="28034"/>
    <lineage>
        <taxon>Bacteria</taxon>
        <taxon>Bacillati</taxon>
        <taxon>Bacillota</taxon>
        <taxon>Clostridia</taxon>
        <taxon>Eubacteriales</taxon>
        <taxon>Clostridiales Family XVII. Incertae Sedis</taxon>
        <taxon>Sulfobacillus</taxon>
    </lineage>
</organism>
<gene>
    <name evidence="2" type="ORF">C7B47_11600</name>
</gene>
<dbReference type="EMBL" id="PXYX01000026">
    <property type="protein sequence ID" value="PSR25703.1"/>
    <property type="molecule type" value="Genomic_DNA"/>
</dbReference>
<dbReference type="PROSITE" id="PS00028">
    <property type="entry name" value="ZINC_FINGER_C2H2_1"/>
    <property type="match status" value="1"/>
</dbReference>
<name>A0A2T2WU12_SULTH</name>
<dbReference type="Proteomes" id="UP000242705">
    <property type="component" value="Unassembled WGS sequence"/>
</dbReference>
<dbReference type="AlphaFoldDB" id="A0A2T2WU12"/>
<evidence type="ECO:0000313" key="2">
    <source>
        <dbReference type="EMBL" id="PSR25703.1"/>
    </source>
</evidence>
<feature type="domain" description="C2H2-type" evidence="1">
    <location>
        <begin position="570"/>
        <end position="592"/>
    </location>
</feature>
<comment type="caution">
    <text evidence="2">The sequence shown here is derived from an EMBL/GenBank/DDBJ whole genome shotgun (WGS) entry which is preliminary data.</text>
</comment>
<sequence>MKKSWWLVIPLLVMGSVLWKLKKTQKQTMVPEDVIDSQSKNEFSSSPFSLPLANMLASDATMLFDTNSQYASQSDLISKSNDIEEDVKSVEVPKSLTLNKASHLIQPHTQPPIRNSGHSRHWSTLLRPARRYQHISSRRTLSSKPTLRCERYGMGWRIILPSTRRVVIPNMHRMNAPRTNRRNEVVVTELPVSIHNGRVTSTFPPHPDRVLVFRLYLNRGRYVENIQGDGPYLLVVPMDYHVNSQPSAIPQTVFIDGFQGWFIESIAHTKILDANQQVIRKWVDNVIHPELLGNVLAEASESAVPWFMEEPKIGGTWTGTRKIVMGLEQGEESWWARQELLFSEGIVPELPRIPTNTGWYFVRFYDENDRLLSSLSFRWAKDLENVSYRHEDTGTLITFQHRGHLLIHPQNDNPDIVLVQDNPLSHEITYFIPFGPQWDHLAWTIEDIEDRSSVVMPLTLRRIYWTVESESDTKAKPHWVHHLISLPKSLMSLSSDWMLRLNTGGEPRKVTISGGPNHVTLQSSKEGELTFPFYKCATWFALTDQMLELTIDILGESGSPFEVIRWFRQGQCLRCHKTFADSDMLREHVQTHQPAFRMVTNYSDYQQYATQLGLNMALPRRVYVCPYCNDYVRDNQMIDSMNSEMARHQKQKHANEQAKTSLRLFTLTNISQIEDFMKQHLPPIVQCEECRRPMLESHWAEHAEEHLNRLILWDE</sequence>